<dbReference type="STRING" id="573413.Spirs_0167"/>
<dbReference type="GO" id="GO:0046914">
    <property type="term" value="F:transition metal ion binding"/>
    <property type="evidence" value="ECO:0007669"/>
    <property type="project" value="InterPro"/>
</dbReference>
<dbReference type="KEGG" id="ssm:Spirs_0167"/>
<dbReference type="OrthoDB" id="9811076at2"/>
<name>E1R8I0_SEDSS</name>
<dbReference type="SMART" id="SM00899">
    <property type="entry name" value="FeoA"/>
    <property type="match status" value="1"/>
</dbReference>
<gene>
    <name evidence="3" type="ordered locus">Spirs_0167</name>
</gene>
<evidence type="ECO:0000313" key="4">
    <source>
        <dbReference type="Proteomes" id="UP000002318"/>
    </source>
</evidence>
<evidence type="ECO:0000259" key="2">
    <source>
        <dbReference type="SMART" id="SM00899"/>
    </source>
</evidence>
<dbReference type="InterPro" id="IPR053184">
    <property type="entry name" value="FeoA-like"/>
</dbReference>
<organism evidence="3 4">
    <name type="scientific">Sediminispirochaeta smaragdinae (strain DSM 11293 / JCM 15392 / SEBR 4228)</name>
    <name type="common">Spirochaeta smaragdinae</name>
    <dbReference type="NCBI Taxonomy" id="573413"/>
    <lineage>
        <taxon>Bacteria</taxon>
        <taxon>Pseudomonadati</taxon>
        <taxon>Spirochaetota</taxon>
        <taxon>Spirochaetia</taxon>
        <taxon>Spirochaetales</taxon>
        <taxon>Spirochaetaceae</taxon>
        <taxon>Sediminispirochaeta</taxon>
    </lineage>
</organism>
<dbReference type="InterPro" id="IPR008988">
    <property type="entry name" value="Transcriptional_repressor_C"/>
</dbReference>
<dbReference type="PANTHER" id="PTHR43151">
    <property type="entry name" value="FEOA FAMILY PROTEIN"/>
    <property type="match status" value="1"/>
</dbReference>
<dbReference type="Pfam" id="PF04023">
    <property type="entry name" value="FeoA"/>
    <property type="match status" value="1"/>
</dbReference>
<proteinExistence type="predicted"/>
<dbReference type="Gene3D" id="2.30.30.90">
    <property type="match status" value="1"/>
</dbReference>
<sequence length="107" mass="11613">MHNTFAMKFGLDRGRRHMFHGHGHRNHHCQEMGSVVLSGVDAGSSVRVVCLFGGQDAKRKLLDMGLVPGELLKVVQNDSDGPLLLQVQGSRLMIGRGLADKIRVAAA</sequence>
<feature type="domain" description="Ferrous iron transporter FeoA-like" evidence="2">
    <location>
        <begin position="35"/>
        <end position="106"/>
    </location>
</feature>
<dbReference type="Proteomes" id="UP000002318">
    <property type="component" value="Chromosome"/>
</dbReference>
<dbReference type="InterPro" id="IPR038157">
    <property type="entry name" value="FeoA_core_dom"/>
</dbReference>
<dbReference type="AlphaFoldDB" id="E1R8I0"/>
<keyword evidence="4" id="KW-1185">Reference proteome</keyword>
<dbReference type="EMBL" id="CP002116">
    <property type="protein sequence ID" value="ADK79324.1"/>
    <property type="molecule type" value="Genomic_DNA"/>
</dbReference>
<dbReference type="eggNOG" id="COG1918">
    <property type="taxonomic scope" value="Bacteria"/>
</dbReference>
<protein>
    <submittedName>
        <fullName evidence="3">FeoA family protein</fullName>
    </submittedName>
</protein>
<evidence type="ECO:0000313" key="3">
    <source>
        <dbReference type="EMBL" id="ADK79324.1"/>
    </source>
</evidence>
<keyword evidence="1" id="KW-0408">Iron</keyword>
<dbReference type="PANTHER" id="PTHR43151:SF1">
    <property type="entry name" value="SSR2333 PROTEIN"/>
    <property type="match status" value="1"/>
</dbReference>
<dbReference type="SUPFAM" id="SSF50037">
    <property type="entry name" value="C-terminal domain of transcriptional repressors"/>
    <property type="match status" value="1"/>
</dbReference>
<evidence type="ECO:0000256" key="1">
    <source>
        <dbReference type="ARBA" id="ARBA00023004"/>
    </source>
</evidence>
<dbReference type="RefSeq" id="WP_013252788.1">
    <property type="nucleotide sequence ID" value="NC_014364.1"/>
</dbReference>
<dbReference type="HOGENOM" id="CLU_2208398_0_0_12"/>
<dbReference type="InterPro" id="IPR007167">
    <property type="entry name" value="Fe-transptr_FeoA-like"/>
</dbReference>
<accession>E1R8I0</accession>
<reference evidence="3 4" key="1">
    <citation type="journal article" date="2010" name="Stand. Genomic Sci.">
        <title>Complete genome sequence of Spirochaeta smaragdinae type strain (SEBR 4228).</title>
        <authorList>
            <person name="Mavromatis K."/>
            <person name="Yasawong M."/>
            <person name="Chertkov O."/>
            <person name="Lapidus A."/>
            <person name="Lucas S."/>
            <person name="Nolan M."/>
            <person name="Del Rio T.G."/>
            <person name="Tice H."/>
            <person name="Cheng J.F."/>
            <person name="Pitluck S."/>
            <person name="Liolios K."/>
            <person name="Ivanova N."/>
            <person name="Tapia R."/>
            <person name="Han C."/>
            <person name="Bruce D."/>
            <person name="Goodwin L."/>
            <person name="Pati A."/>
            <person name="Chen A."/>
            <person name="Palaniappan K."/>
            <person name="Land M."/>
            <person name="Hauser L."/>
            <person name="Chang Y.J."/>
            <person name="Jeffries C.D."/>
            <person name="Detter J.C."/>
            <person name="Rohde M."/>
            <person name="Brambilla E."/>
            <person name="Spring S."/>
            <person name="Goker M."/>
            <person name="Sikorski J."/>
            <person name="Woyke T."/>
            <person name="Bristow J."/>
            <person name="Eisen J.A."/>
            <person name="Markowitz V."/>
            <person name="Hugenholtz P."/>
            <person name="Klenk H.P."/>
            <person name="Kyrpides N.C."/>
        </authorList>
    </citation>
    <scope>NUCLEOTIDE SEQUENCE [LARGE SCALE GENOMIC DNA]</scope>
    <source>
        <strain evidence="4">DSM 11293 / JCM 15392 / SEBR 4228</strain>
    </source>
</reference>